<name>A0A318S650_9DEIO</name>
<comment type="caution">
    <text evidence="5">The sequence shown here is derived from an EMBL/GenBank/DDBJ whole genome shotgun (WGS) entry which is preliminary data.</text>
</comment>
<dbReference type="SUPFAM" id="SSF56655">
    <property type="entry name" value="Carbohydrate phosphatase"/>
    <property type="match status" value="1"/>
</dbReference>
<dbReference type="Gene3D" id="3.40.190.80">
    <property type="match status" value="1"/>
</dbReference>
<keyword evidence="1 4" id="KW-0479">Metal-binding</keyword>
<feature type="binding site" evidence="4">
    <location>
        <position position="208"/>
    </location>
    <ligand>
        <name>Mg(2+)</name>
        <dbReference type="ChEBI" id="CHEBI:18420"/>
        <label>1</label>
        <note>catalytic</note>
    </ligand>
</feature>
<dbReference type="Pfam" id="PF00459">
    <property type="entry name" value="Inositol_P"/>
    <property type="match status" value="1"/>
</dbReference>
<evidence type="ECO:0000256" key="3">
    <source>
        <dbReference type="ARBA" id="ARBA00022842"/>
    </source>
</evidence>
<reference evidence="5 6" key="1">
    <citation type="submission" date="2018-06" db="EMBL/GenBank/DDBJ databases">
        <title>Genomic Encyclopedia of Type Strains, Phase IV (KMG-IV): sequencing the most valuable type-strain genomes for metagenomic binning, comparative biology and taxonomic classification.</title>
        <authorList>
            <person name="Goeker M."/>
        </authorList>
    </citation>
    <scope>NUCLEOTIDE SEQUENCE [LARGE SCALE GENOMIC DNA]</scope>
    <source>
        <strain evidence="5 6">DSM 18048</strain>
    </source>
</reference>
<dbReference type="OrthoDB" id="9772456at2"/>
<protein>
    <submittedName>
        <fullName evidence="5">3'(2'),5'-bisphosphate nucleotidase</fullName>
    </submittedName>
</protein>
<dbReference type="GO" id="GO:0046854">
    <property type="term" value="P:phosphatidylinositol phosphate biosynthetic process"/>
    <property type="evidence" value="ECO:0007669"/>
    <property type="project" value="InterPro"/>
</dbReference>
<keyword evidence="2" id="KW-0378">Hydrolase</keyword>
<keyword evidence="3 4" id="KW-0460">Magnesium</keyword>
<evidence type="ECO:0000256" key="1">
    <source>
        <dbReference type="ARBA" id="ARBA00022723"/>
    </source>
</evidence>
<dbReference type="GO" id="GO:0046872">
    <property type="term" value="F:metal ion binding"/>
    <property type="evidence" value="ECO:0007669"/>
    <property type="project" value="UniProtKB-KW"/>
</dbReference>
<dbReference type="PROSITE" id="PS00629">
    <property type="entry name" value="IMP_1"/>
    <property type="match status" value="1"/>
</dbReference>
<dbReference type="InterPro" id="IPR020550">
    <property type="entry name" value="Inositol_monophosphatase_CS"/>
</dbReference>
<gene>
    <name evidence="5" type="ORF">DES52_11086</name>
</gene>
<evidence type="ECO:0000256" key="2">
    <source>
        <dbReference type="ARBA" id="ARBA00022801"/>
    </source>
</evidence>
<dbReference type="Gene3D" id="3.30.540.10">
    <property type="entry name" value="Fructose-1,6-Bisphosphatase, subunit A, domain 1"/>
    <property type="match status" value="1"/>
</dbReference>
<comment type="cofactor">
    <cofactor evidence="4">
        <name>Mg(2+)</name>
        <dbReference type="ChEBI" id="CHEBI:18420"/>
    </cofactor>
</comment>
<dbReference type="RefSeq" id="WP_110887307.1">
    <property type="nucleotide sequence ID" value="NZ_QJSX01000010.1"/>
</dbReference>
<dbReference type="GO" id="GO:0008934">
    <property type="term" value="F:inositol monophosphate 1-phosphatase activity"/>
    <property type="evidence" value="ECO:0007669"/>
    <property type="project" value="TreeGrafter"/>
</dbReference>
<feature type="binding site" evidence="4">
    <location>
        <position position="74"/>
    </location>
    <ligand>
        <name>Mg(2+)</name>
        <dbReference type="ChEBI" id="CHEBI:18420"/>
        <label>1</label>
        <note>catalytic</note>
    </ligand>
</feature>
<dbReference type="InterPro" id="IPR020583">
    <property type="entry name" value="Inositol_monoP_metal-BS"/>
</dbReference>
<evidence type="ECO:0000313" key="5">
    <source>
        <dbReference type="EMBL" id="PYE53102.1"/>
    </source>
</evidence>
<dbReference type="EMBL" id="QJSX01000010">
    <property type="protein sequence ID" value="PYE53102.1"/>
    <property type="molecule type" value="Genomic_DNA"/>
</dbReference>
<dbReference type="PROSITE" id="PS00630">
    <property type="entry name" value="IMP_2"/>
    <property type="match status" value="1"/>
</dbReference>
<dbReference type="GO" id="GO:0007165">
    <property type="term" value="P:signal transduction"/>
    <property type="evidence" value="ECO:0007669"/>
    <property type="project" value="TreeGrafter"/>
</dbReference>
<feature type="binding site" evidence="4">
    <location>
        <position position="92"/>
    </location>
    <ligand>
        <name>Mg(2+)</name>
        <dbReference type="ChEBI" id="CHEBI:18420"/>
        <label>1</label>
        <note>catalytic</note>
    </ligand>
</feature>
<organism evidence="5 6">
    <name type="scientific">Deinococcus yavapaiensis KR-236</name>
    <dbReference type="NCBI Taxonomy" id="694435"/>
    <lineage>
        <taxon>Bacteria</taxon>
        <taxon>Thermotogati</taxon>
        <taxon>Deinococcota</taxon>
        <taxon>Deinococci</taxon>
        <taxon>Deinococcales</taxon>
        <taxon>Deinococcaceae</taxon>
        <taxon>Deinococcus</taxon>
    </lineage>
</organism>
<dbReference type="GO" id="GO:0006020">
    <property type="term" value="P:inositol metabolic process"/>
    <property type="evidence" value="ECO:0007669"/>
    <property type="project" value="TreeGrafter"/>
</dbReference>
<sequence>MTHDFAPRRSDLTFAIDTARAAGDLVMNHRRRGFDVERKSDVPDDFVTIADREASELIIERIRRHAPFDGVLSEEMADDETRLAKRRVWIVDPIDGTKEFVHGSPDFAVSIGLTVDGEPRLGVVYAPATGDVYAGLDGVEKNGRTVGFSKRPVEDAVIAVSATEYERELTGTPLRGMRPSGSIALKLAKIAAGEADATFTINPRSEWDVCAGHALVAAAGGSYTFRDGAAIGYNAPDPALRRGTIGGRGDVVAWLARELDRLAVAQQHLFVREGEAAFALLPPELRGHPSVHVRTAGRALESAVALERRGEAYRVAYADGPARGVSFIMRNLRRSLSIPDAPNFSESTTSDATE</sequence>
<dbReference type="AlphaFoldDB" id="A0A318S650"/>
<dbReference type="Proteomes" id="UP000248326">
    <property type="component" value="Unassembled WGS sequence"/>
</dbReference>
<dbReference type="InterPro" id="IPR000760">
    <property type="entry name" value="Inositol_monophosphatase-like"/>
</dbReference>
<dbReference type="PANTHER" id="PTHR20854">
    <property type="entry name" value="INOSITOL MONOPHOSPHATASE"/>
    <property type="match status" value="1"/>
</dbReference>
<dbReference type="PRINTS" id="PR00377">
    <property type="entry name" value="IMPHPHTASES"/>
</dbReference>
<accession>A0A318S650</accession>
<dbReference type="PANTHER" id="PTHR20854:SF4">
    <property type="entry name" value="INOSITOL-1-MONOPHOSPHATASE-RELATED"/>
    <property type="match status" value="1"/>
</dbReference>
<evidence type="ECO:0000256" key="4">
    <source>
        <dbReference type="PIRSR" id="PIRSR600760-2"/>
    </source>
</evidence>
<feature type="binding site" evidence="4">
    <location>
        <position position="95"/>
    </location>
    <ligand>
        <name>Mg(2+)</name>
        <dbReference type="ChEBI" id="CHEBI:18420"/>
        <label>1</label>
        <note>catalytic</note>
    </ligand>
</feature>
<keyword evidence="6" id="KW-1185">Reference proteome</keyword>
<evidence type="ECO:0000313" key="6">
    <source>
        <dbReference type="Proteomes" id="UP000248326"/>
    </source>
</evidence>
<feature type="binding site" evidence="4">
    <location>
        <position position="94"/>
    </location>
    <ligand>
        <name>Mg(2+)</name>
        <dbReference type="ChEBI" id="CHEBI:18420"/>
        <label>1</label>
        <note>catalytic</note>
    </ligand>
</feature>
<proteinExistence type="predicted"/>
<dbReference type="CDD" id="cd01638">
    <property type="entry name" value="CysQ"/>
    <property type="match status" value="1"/>
</dbReference>